<reference evidence="4" key="1">
    <citation type="submission" date="2018-07" db="EMBL/GenBank/DDBJ databases">
        <authorList>
            <person name="Blom J."/>
        </authorList>
    </citation>
    <scope>NUCLEOTIDE SEQUENCE [LARGE SCALE GENOMIC DNA]</scope>
    <source>
        <strain evidence="4">CCOS 864</strain>
    </source>
</reference>
<dbReference type="AlphaFoldDB" id="A0A380T233"/>
<evidence type="ECO:0000256" key="1">
    <source>
        <dbReference type="ARBA" id="ARBA00022857"/>
    </source>
</evidence>
<keyword evidence="4" id="KW-1185">Reference proteome</keyword>
<dbReference type="Gene3D" id="3.40.50.720">
    <property type="entry name" value="NAD(P)-binding Rossmann-like Domain"/>
    <property type="match status" value="1"/>
</dbReference>
<evidence type="ECO:0000313" key="4">
    <source>
        <dbReference type="Proteomes" id="UP000255177"/>
    </source>
</evidence>
<dbReference type="InterPro" id="IPR051164">
    <property type="entry name" value="NmrA-like_oxidored"/>
</dbReference>
<dbReference type="EMBL" id="UIDD01000007">
    <property type="protein sequence ID" value="SUQ63578.1"/>
    <property type="molecule type" value="Genomic_DNA"/>
</dbReference>
<name>A0A380T233_9PSED</name>
<dbReference type="PANTHER" id="PTHR42748">
    <property type="entry name" value="NITROGEN METABOLITE REPRESSION PROTEIN NMRA FAMILY MEMBER"/>
    <property type="match status" value="1"/>
</dbReference>
<dbReference type="InterPro" id="IPR036291">
    <property type="entry name" value="NAD(P)-bd_dom_sf"/>
</dbReference>
<organism evidence="3 4">
    <name type="scientific">Pseudomonas wadenswilerensis</name>
    <dbReference type="NCBI Taxonomy" id="1785161"/>
    <lineage>
        <taxon>Bacteria</taxon>
        <taxon>Pseudomonadati</taxon>
        <taxon>Pseudomonadota</taxon>
        <taxon>Gammaproteobacteria</taxon>
        <taxon>Pseudomonadales</taxon>
        <taxon>Pseudomonadaceae</taxon>
        <taxon>Pseudomonas</taxon>
    </lineage>
</organism>
<evidence type="ECO:0000259" key="2">
    <source>
        <dbReference type="Pfam" id="PF13460"/>
    </source>
</evidence>
<sequence length="251" mass="26705">MKIVVIGGTGLIGTQLCNNLRANGHKVLAASPKTGVDTLTGEGLEQALQGTDVVVDVANSPSFEDAAVLAFFQTSGRNLLAAEQKAGVRHHIALSVVGTERMQDSGYFRAKLAQEQLIRASGMPYTILRATQFFEFMGAIAYSGADGNRVRLTAAALQPVASSDVALTLANLAEQAPANRTLEVAGPDRLPLADFVRSYLQHNQDAREVIADPAATYFGAPIDDRSLTPDADAIVGSLHFQTWLKTTAVQR</sequence>
<dbReference type="Pfam" id="PF13460">
    <property type="entry name" value="NAD_binding_10"/>
    <property type="match status" value="1"/>
</dbReference>
<gene>
    <name evidence="3" type="ORF">CCOS864_03030</name>
</gene>
<accession>A0A380T233</accession>
<keyword evidence="1" id="KW-0521">NADP</keyword>
<feature type="domain" description="NAD(P)-binding" evidence="2">
    <location>
        <begin position="7"/>
        <end position="136"/>
    </location>
</feature>
<dbReference type="SUPFAM" id="SSF51735">
    <property type="entry name" value="NAD(P)-binding Rossmann-fold domains"/>
    <property type="match status" value="1"/>
</dbReference>
<dbReference type="InterPro" id="IPR016040">
    <property type="entry name" value="NAD(P)-bd_dom"/>
</dbReference>
<evidence type="ECO:0000313" key="3">
    <source>
        <dbReference type="EMBL" id="SUQ63578.1"/>
    </source>
</evidence>
<dbReference type="RefSeq" id="WP_115087093.1">
    <property type="nucleotide sequence ID" value="NZ_CBCSFG010000014.1"/>
</dbReference>
<proteinExistence type="predicted"/>
<dbReference type="Proteomes" id="UP000255177">
    <property type="component" value="Unassembled WGS sequence"/>
</dbReference>
<protein>
    <submittedName>
        <fullName evidence="3">NmrA family transcriptional regulator</fullName>
    </submittedName>
</protein>
<dbReference type="PANTHER" id="PTHR42748:SF3">
    <property type="entry name" value="BLL4366 PROTEIN"/>
    <property type="match status" value="1"/>
</dbReference>